<evidence type="ECO:0000256" key="1">
    <source>
        <dbReference type="SAM" id="Phobius"/>
    </source>
</evidence>
<accession>A0AAI9BBI1</accession>
<sequence length="137" mass="15593">MKLKNWLIPLIVWMFIYIGIRLVFDGGCNDGWSSSSIGRMGACSHHGGVNHTSGFIAFIFATIVSGWLLFKMNEVESRKIRKSYIVESSFFEMEYISSPFNPSDSLKINSSEINFTHRSGWDGMPDESIRVESSYDF</sequence>
<keyword evidence="1" id="KW-1133">Transmembrane helix</keyword>
<evidence type="ECO:0000313" key="3">
    <source>
        <dbReference type="Proteomes" id="UP000775646"/>
    </source>
</evidence>
<organism evidence="2 3">
    <name type="scientific">Escherichia coli</name>
    <dbReference type="NCBI Taxonomy" id="562"/>
    <lineage>
        <taxon>Bacteria</taxon>
        <taxon>Pseudomonadati</taxon>
        <taxon>Pseudomonadota</taxon>
        <taxon>Gammaproteobacteria</taxon>
        <taxon>Enterobacterales</taxon>
        <taxon>Enterobacteriaceae</taxon>
        <taxon>Escherichia</taxon>
    </lineage>
</organism>
<dbReference type="Proteomes" id="UP000775646">
    <property type="component" value="Unassembled WGS sequence"/>
</dbReference>
<dbReference type="EMBL" id="AASZRA010000056">
    <property type="protein sequence ID" value="EFI6955250.1"/>
    <property type="molecule type" value="Genomic_DNA"/>
</dbReference>
<proteinExistence type="predicted"/>
<dbReference type="RefSeq" id="WP_157921670.1">
    <property type="nucleotide sequence ID" value="NZ_CP012498.1"/>
</dbReference>
<name>A0AAI9BBI1_ECOLX</name>
<reference evidence="2" key="1">
    <citation type="submission" date="2020-02" db="EMBL/GenBank/DDBJ databases">
        <authorList>
            <consortium name="GenomeTrakr network: Whole genome sequencing for foodborne pathogen traceback"/>
        </authorList>
    </citation>
    <scope>NUCLEOTIDE SEQUENCE</scope>
    <source>
        <strain evidence="2">CFSAN046653</strain>
    </source>
</reference>
<protein>
    <submittedName>
        <fullName evidence="2">Uncharacterized protein</fullName>
    </submittedName>
</protein>
<feature type="transmembrane region" description="Helical" evidence="1">
    <location>
        <begin position="7"/>
        <end position="24"/>
    </location>
</feature>
<feature type="transmembrane region" description="Helical" evidence="1">
    <location>
        <begin position="54"/>
        <end position="72"/>
    </location>
</feature>
<keyword evidence="1" id="KW-0812">Transmembrane</keyword>
<evidence type="ECO:0000313" key="2">
    <source>
        <dbReference type="EMBL" id="EFI6955250.1"/>
    </source>
</evidence>
<keyword evidence="1" id="KW-0472">Membrane</keyword>
<dbReference type="AlphaFoldDB" id="A0AAI9BBI1"/>
<gene>
    <name evidence="2" type="ORF">BCB93_005001</name>
</gene>
<comment type="caution">
    <text evidence="2">The sequence shown here is derived from an EMBL/GenBank/DDBJ whole genome shotgun (WGS) entry which is preliminary data.</text>
</comment>